<dbReference type="Proteomes" id="UP000199341">
    <property type="component" value="Unassembled WGS sequence"/>
</dbReference>
<dbReference type="RefSeq" id="WP_093785918.1">
    <property type="nucleotide sequence ID" value="NZ_FNIE01000008.1"/>
</dbReference>
<dbReference type="Gene3D" id="3.30.460.10">
    <property type="entry name" value="Beta Polymerase, domain 2"/>
    <property type="match status" value="1"/>
</dbReference>
<reference evidence="2 3" key="1">
    <citation type="submission" date="2016-10" db="EMBL/GenBank/DDBJ databases">
        <authorList>
            <person name="de Groot N.N."/>
        </authorList>
    </citation>
    <scope>NUCLEOTIDE SEQUENCE [LARGE SCALE GENOMIC DNA]</scope>
    <source>
        <strain evidence="2 3">CGMCC 4.2022</strain>
    </source>
</reference>
<dbReference type="OrthoDB" id="5176171at2"/>
<dbReference type="AlphaFoldDB" id="A0A1H0I2W9"/>
<dbReference type="GO" id="GO:0016779">
    <property type="term" value="F:nucleotidyltransferase activity"/>
    <property type="evidence" value="ECO:0007669"/>
    <property type="project" value="InterPro"/>
</dbReference>
<name>A0A1H0I2W9_9ACTN</name>
<evidence type="ECO:0000313" key="2">
    <source>
        <dbReference type="EMBL" id="SDO25743.1"/>
    </source>
</evidence>
<proteinExistence type="predicted"/>
<dbReference type="SUPFAM" id="SSF81301">
    <property type="entry name" value="Nucleotidyltransferase"/>
    <property type="match status" value="1"/>
</dbReference>
<dbReference type="STRING" id="310781.SAMN05216259_108315"/>
<evidence type="ECO:0000259" key="1">
    <source>
        <dbReference type="Pfam" id="PF01909"/>
    </source>
</evidence>
<organism evidence="2 3">
    <name type="scientific">Actinacidiphila guanduensis</name>
    <dbReference type="NCBI Taxonomy" id="310781"/>
    <lineage>
        <taxon>Bacteria</taxon>
        <taxon>Bacillati</taxon>
        <taxon>Actinomycetota</taxon>
        <taxon>Actinomycetes</taxon>
        <taxon>Kitasatosporales</taxon>
        <taxon>Streptomycetaceae</taxon>
        <taxon>Actinacidiphila</taxon>
    </lineage>
</organism>
<protein>
    <submittedName>
        <fullName evidence="2">Nucleotidyltransferase domain-containing protein</fullName>
    </submittedName>
</protein>
<evidence type="ECO:0000313" key="3">
    <source>
        <dbReference type="Proteomes" id="UP000199341"/>
    </source>
</evidence>
<dbReference type="InterPro" id="IPR002934">
    <property type="entry name" value="Polymerase_NTP_transf_dom"/>
</dbReference>
<gene>
    <name evidence="2" type="ORF">SAMN05216259_108315</name>
</gene>
<keyword evidence="2" id="KW-0808">Transferase</keyword>
<sequence length="254" mass="26485">MDDTSFAAHVAGRLAGLPGVRAVALGGSRAAGTHRPDSDWDFAVYYRGAFDPAALRALGWPGEVSEIGGWGGGVFNGGAWLRIEGRPVDVHYRDLDEVDRVGAEARDGRFAVERLLFHLAGVPTYILLAELAVNRVLHGDLPRPSYPPALRREAAGRWAGEARLTLGYARGAYAARGRAAECAGAVAVAGCQAAHAVLAARGEWVTNEKTLLERAGLRSLDAVLASLGSGPDALDAALDAAAVVLEEALGSAGR</sequence>
<dbReference type="CDD" id="cd05403">
    <property type="entry name" value="NT_KNTase_like"/>
    <property type="match status" value="1"/>
</dbReference>
<accession>A0A1H0I2W9</accession>
<keyword evidence="3" id="KW-1185">Reference proteome</keyword>
<dbReference type="Pfam" id="PF01909">
    <property type="entry name" value="NTP_transf_2"/>
    <property type="match status" value="1"/>
</dbReference>
<feature type="domain" description="Polymerase nucleotidyl transferase" evidence="1">
    <location>
        <begin position="20"/>
        <end position="69"/>
    </location>
</feature>
<dbReference type="EMBL" id="FNIE01000008">
    <property type="protein sequence ID" value="SDO25743.1"/>
    <property type="molecule type" value="Genomic_DNA"/>
</dbReference>
<dbReference type="InterPro" id="IPR043519">
    <property type="entry name" value="NT_sf"/>
</dbReference>